<evidence type="ECO:0000313" key="2">
    <source>
        <dbReference type="EMBL" id="CAG4901003.1"/>
    </source>
</evidence>
<reference evidence="2" key="1">
    <citation type="submission" date="2021-04" db="EMBL/GenBank/DDBJ databases">
        <authorList>
            <person name="Vanwijnsberghe S."/>
        </authorList>
    </citation>
    <scope>NUCLEOTIDE SEQUENCE</scope>
    <source>
        <strain evidence="2">LMG 31841</strain>
    </source>
</reference>
<dbReference type="RefSeq" id="WP_228877750.1">
    <property type="nucleotide sequence ID" value="NZ_CAJQZC010000005.1"/>
</dbReference>
<organism evidence="2 3">
    <name type="scientific">Paraburkholderia saeva</name>
    <dbReference type="NCBI Taxonomy" id="2777537"/>
    <lineage>
        <taxon>Bacteria</taxon>
        <taxon>Pseudomonadati</taxon>
        <taxon>Pseudomonadota</taxon>
        <taxon>Betaproteobacteria</taxon>
        <taxon>Burkholderiales</taxon>
        <taxon>Burkholderiaceae</taxon>
        <taxon>Paraburkholderia</taxon>
    </lineage>
</organism>
<dbReference type="Proteomes" id="UP000789704">
    <property type="component" value="Unassembled WGS sequence"/>
</dbReference>
<evidence type="ECO:0000313" key="3">
    <source>
        <dbReference type="Proteomes" id="UP000789704"/>
    </source>
</evidence>
<accession>A0A9N8RXG2</accession>
<protein>
    <recommendedName>
        <fullName evidence="1">Tape measure protein N-terminal domain-containing protein</fullName>
    </recommendedName>
</protein>
<dbReference type="EMBL" id="CAJQZC010000005">
    <property type="protein sequence ID" value="CAG4901003.1"/>
    <property type="molecule type" value="Genomic_DNA"/>
</dbReference>
<keyword evidence="3" id="KW-1185">Reference proteome</keyword>
<dbReference type="SUPFAM" id="SSF58104">
    <property type="entry name" value="Methyl-accepting chemotaxis protein (MCP) signaling domain"/>
    <property type="match status" value="1"/>
</dbReference>
<dbReference type="InterPro" id="IPR013491">
    <property type="entry name" value="Tape_meas_N"/>
</dbReference>
<gene>
    <name evidence="2" type="ORF">LMG31841_02942</name>
</gene>
<comment type="caution">
    <text evidence="2">The sequence shown here is derived from an EMBL/GenBank/DDBJ whole genome shotgun (WGS) entry which is preliminary data.</text>
</comment>
<dbReference type="NCBIfam" id="TIGR02675">
    <property type="entry name" value="tape_meas_nterm"/>
    <property type="match status" value="1"/>
</dbReference>
<proteinExistence type="predicted"/>
<sequence length="737" mass="78498">MADDAERIYKLTVSADQALAELNKISQSAKNTQNSMASFGKEFSGAVSAIKGVAAGLAAAYASIKSVGAIVEASDKIRQLDGSFKALLGSAERAGDMMQQTFDIVRSTGANLDQTASAIQKLSIGMTEMGGSNDQIAQLAENFIKLGTVSGASMDETSRALVQFSQGLAKGKLQGQDFKSILESVPLVAKEIAKQMHVSVGELIEMTSQGKVTSKVMAESLLKATQDINAQFAEIPMTFERSLNIMEADMTDFLSSFDKATGISKTLAEGMQDISKLIAFWKTGLDDASLAMSVLKGTVTVLGAAFKGVVDIVAGFSAILQAALSSVGALAKAAYAIVTGNFSSVTGIFTQWKGEVAGIDANYKKFESTLYDNTATTTKAATAGRQLSGTLKDISTNQDKAAKKTKDHTKALKEQLDVFDQWNKDIFKTAEASDQAATKMAYFEKTLQDLAAAGQEGTTLFKTYSDELEKLRAAADPFEAFRQSAIATQTELDQIPRKLEILFDLLAQGKINGDAFEQLASGLDKANKTAKEGGADLQKWQQAMIDAGNGFISDFVNNIVDGSSAASKSFADMAESMLKTMAKMMLSDVFQRFARAMLSALPGWNSTTPATPQALGGVWQRGVQTYAKGTIITRPTVFPMARGIGLMGEAGPEAVMPLTRTTSGSLGVNAVMAASPVEIIINNNNADQTAVTTTTKDNTDGSRTIEVLMERKVKTMMSDGTMDKTMRNTYGLTRQGH</sequence>
<name>A0A9N8RXG2_9BURK</name>
<evidence type="ECO:0000259" key="1">
    <source>
        <dbReference type="Pfam" id="PF20155"/>
    </source>
</evidence>
<dbReference type="AlphaFoldDB" id="A0A9N8RXG2"/>
<feature type="domain" description="Tape measure protein N-terminal" evidence="1">
    <location>
        <begin position="69"/>
        <end position="259"/>
    </location>
</feature>
<dbReference type="Pfam" id="PF20155">
    <property type="entry name" value="TMP_3"/>
    <property type="match status" value="1"/>
</dbReference>